<keyword evidence="1" id="KW-0175">Coiled coil</keyword>
<proteinExistence type="predicted"/>
<dbReference type="Pfam" id="PF05235">
    <property type="entry name" value="CHAD"/>
    <property type="match status" value="1"/>
</dbReference>
<evidence type="ECO:0000313" key="3">
    <source>
        <dbReference type="EMBL" id="SEJ98757.1"/>
    </source>
</evidence>
<accession>A0AAQ1GIH7</accession>
<dbReference type="EMBL" id="FNZM01000012">
    <property type="protein sequence ID" value="SEJ98757.1"/>
    <property type="molecule type" value="Genomic_DNA"/>
</dbReference>
<feature type="coiled-coil region" evidence="1">
    <location>
        <begin position="27"/>
        <end position="57"/>
    </location>
</feature>
<organism evidence="3 4">
    <name type="scientific">Paraburkholderia tropica</name>
    <dbReference type="NCBI Taxonomy" id="92647"/>
    <lineage>
        <taxon>Bacteria</taxon>
        <taxon>Pseudomonadati</taxon>
        <taxon>Pseudomonadota</taxon>
        <taxon>Betaproteobacteria</taxon>
        <taxon>Burkholderiales</taxon>
        <taxon>Burkholderiaceae</taxon>
        <taxon>Paraburkholderia</taxon>
    </lineage>
</organism>
<feature type="domain" description="CHAD" evidence="2">
    <location>
        <begin position="8"/>
        <end position="277"/>
    </location>
</feature>
<dbReference type="InterPro" id="IPR007899">
    <property type="entry name" value="CHAD_dom"/>
</dbReference>
<evidence type="ECO:0000259" key="2">
    <source>
        <dbReference type="PROSITE" id="PS51708"/>
    </source>
</evidence>
<sequence length="277" mass="31683">MKLRKPGKPKPRENAQTRFSTCAKPLVDEAIQRAARLDESADELHKLRVALRRLRTLLWAWRPLLDREKVAVERAYLKRAGMAAGSARDWDIALQLLGEGADESAPVGERMRAARAEACERARATLAATGLKPALREMLHTMNRELNTAHERVPVKRFARERVRAAQRALTKRARRAKRAKRDDYAAWHDVRKAAKQLRYLLEFFAADLPRREVKRLKSLKKLQKRFGALNDAVSVTHLVDAHREVFADAASRDVTLAALARTRKRRMRRARKLIGA</sequence>
<dbReference type="PANTHER" id="PTHR39339">
    <property type="entry name" value="SLR1444 PROTEIN"/>
    <property type="match status" value="1"/>
</dbReference>
<comment type="caution">
    <text evidence="3">The sequence shown here is derived from an EMBL/GenBank/DDBJ whole genome shotgun (WGS) entry which is preliminary data.</text>
</comment>
<dbReference type="Proteomes" id="UP000183529">
    <property type="component" value="Unassembled WGS sequence"/>
</dbReference>
<protein>
    <submittedName>
        <fullName evidence="3">CHAD domain-containing protein</fullName>
    </submittedName>
</protein>
<dbReference type="SMART" id="SM00880">
    <property type="entry name" value="CHAD"/>
    <property type="match status" value="1"/>
</dbReference>
<dbReference type="PANTHER" id="PTHR39339:SF1">
    <property type="entry name" value="CHAD DOMAIN-CONTAINING PROTEIN"/>
    <property type="match status" value="1"/>
</dbReference>
<dbReference type="InterPro" id="IPR038186">
    <property type="entry name" value="CHAD_dom_sf"/>
</dbReference>
<name>A0AAQ1GIH7_9BURK</name>
<gene>
    <name evidence="3" type="ORF">SAMN05216550_11296</name>
</gene>
<evidence type="ECO:0000313" key="4">
    <source>
        <dbReference type="Proteomes" id="UP000183529"/>
    </source>
</evidence>
<evidence type="ECO:0000256" key="1">
    <source>
        <dbReference type="SAM" id="Coils"/>
    </source>
</evidence>
<dbReference type="AlphaFoldDB" id="A0AAQ1GIH7"/>
<dbReference type="PROSITE" id="PS51708">
    <property type="entry name" value="CHAD"/>
    <property type="match status" value="1"/>
</dbReference>
<reference evidence="3 4" key="1">
    <citation type="submission" date="2016-10" db="EMBL/GenBank/DDBJ databases">
        <authorList>
            <person name="Varghese N."/>
            <person name="Submissions S."/>
        </authorList>
    </citation>
    <scope>NUCLEOTIDE SEQUENCE [LARGE SCALE GENOMIC DNA]</scope>
    <source>
        <strain evidence="3 4">LMG 22274</strain>
    </source>
</reference>
<dbReference type="Gene3D" id="1.40.20.10">
    <property type="entry name" value="CHAD domain"/>
    <property type="match status" value="1"/>
</dbReference>